<dbReference type="EMBL" id="AJWJ01000610">
    <property type="protein sequence ID" value="KAF2069708.1"/>
    <property type="molecule type" value="Genomic_DNA"/>
</dbReference>
<dbReference type="PANTHER" id="PTHR43420:SF42">
    <property type="entry name" value="N-ACETYLTRANSFERASE DOMAIN-CONTAINING PROTEIN"/>
    <property type="match status" value="1"/>
</dbReference>
<proteinExistence type="predicted"/>
<keyword evidence="5" id="KW-1185">Reference proteome</keyword>
<sequence>MKTITIKNSIPYSDILSLRQKVFLPNDTDLELVKIKEDPSAHHFGIYDDDNDLIACITLIIDEINIRFSYFSVRKDKQKLGYGTYIMNWLINDYSKSNNSKRIWCNSRTTSNQYYKRFGFRDTGKSFIRQSDSVEFIVMEKILYSPPTIPYDQVLLMRQKVMYPNKDLDFVKLQEDHLGKHFGIYHNQELVSVMSIFINDKELQFRKLATKLEYQSKGFASILMVWLIEYSKEKNINRIWCNSRKSASQFYKKFGYVETNQTYTKNDIEFIIMEKLL</sequence>
<name>A0A8J4PMC6_9MYCE</name>
<accession>A0A8J4PMC6</accession>
<protein>
    <recommendedName>
        <fullName evidence="3">N-acetyltransferase domain-containing protein</fullName>
    </recommendedName>
</protein>
<dbReference type="Proteomes" id="UP000695562">
    <property type="component" value="Unassembled WGS sequence"/>
</dbReference>
<gene>
    <name evidence="4" type="ORF">CYY_008975</name>
</gene>
<feature type="domain" description="N-acetyltransferase" evidence="3">
    <location>
        <begin position="2"/>
        <end position="144"/>
    </location>
</feature>
<dbReference type="UniPathway" id="UPA00113">
    <property type="reaction ID" value="UER00529"/>
</dbReference>
<dbReference type="GO" id="GO:0006048">
    <property type="term" value="P:UDP-N-acetylglucosamine biosynthetic process"/>
    <property type="evidence" value="ECO:0007669"/>
    <property type="project" value="UniProtKB-UniPathway"/>
</dbReference>
<comment type="caution">
    <text evidence="4">The sequence shown here is derived from an EMBL/GenBank/DDBJ whole genome shotgun (WGS) entry which is preliminary data.</text>
</comment>
<organism evidence="4 5">
    <name type="scientific">Polysphondylium violaceum</name>
    <dbReference type="NCBI Taxonomy" id="133409"/>
    <lineage>
        <taxon>Eukaryota</taxon>
        <taxon>Amoebozoa</taxon>
        <taxon>Evosea</taxon>
        <taxon>Eumycetozoa</taxon>
        <taxon>Dictyostelia</taxon>
        <taxon>Dictyosteliales</taxon>
        <taxon>Dictyosteliaceae</taxon>
        <taxon>Polysphondylium</taxon>
    </lineage>
</organism>
<dbReference type="GO" id="GO:0016747">
    <property type="term" value="F:acyltransferase activity, transferring groups other than amino-acyl groups"/>
    <property type="evidence" value="ECO:0007669"/>
    <property type="project" value="InterPro"/>
</dbReference>
<feature type="domain" description="N-acetyltransferase" evidence="3">
    <location>
        <begin position="142"/>
        <end position="277"/>
    </location>
</feature>
<evidence type="ECO:0000256" key="1">
    <source>
        <dbReference type="ARBA" id="ARBA00022679"/>
    </source>
</evidence>
<dbReference type="SUPFAM" id="SSF55729">
    <property type="entry name" value="Acyl-CoA N-acyltransferases (Nat)"/>
    <property type="match status" value="2"/>
</dbReference>
<dbReference type="PANTHER" id="PTHR43420">
    <property type="entry name" value="ACETYLTRANSFERASE"/>
    <property type="match status" value="1"/>
</dbReference>
<evidence type="ECO:0000313" key="5">
    <source>
        <dbReference type="Proteomes" id="UP000695562"/>
    </source>
</evidence>
<dbReference type="Gene3D" id="3.40.630.30">
    <property type="match status" value="2"/>
</dbReference>
<keyword evidence="2" id="KW-0012">Acyltransferase</keyword>
<dbReference type="AlphaFoldDB" id="A0A8J4PMC6"/>
<dbReference type="InterPro" id="IPR016181">
    <property type="entry name" value="Acyl_CoA_acyltransferase"/>
</dbReference>
<evidence type="ECO:0000256" key="2">
    <source>
        <dbReference type="ARBA" id="ARBA00023315"/>
    </source>
</evidence>
<dbReference type="PROSITE" id="PS51186">
    <property type="entry name" value="GNAT"/>
    <property type="match status" value="2"/>
</dbReference>
<dbReference type="InterPro" id="IPR000182">
    <property type="entry name" value="GNAT_dom"/>
</dbReference>
<keyword evidence="1" id="KW-0808">Transferase</keyword>
<evidence type="ECO:0000259" key="3">
    <source>
        <dbReference type="PROSITE" id="PS51186"/>
    </source>
</evidence>
<reference evidence="4" key="1">
    <citation type="submission" date="2020-01" db="EMBL/GenBank/DDBJ databases">
        <title>Development of genomics and gene disruption for Polysphondylium violaceum indicates a role for the polyketide synthase stlB in stalk morphogenesis.</title>
        <authorList>
            <person name="Narita B."/>
            <person name="Kawabe Y."/>
            <person name="Kin K."/>
            <person name="Saito T."/>
            <person name="Gibbs R."/>
            <person name="Kuspa A."/>
            <person name="Muzny D."/>
            <person name="Queller D."/>
            <person name="Richards S."/>
            <person name="Strassman J."/>
            <person name="Sucgang R."/>
            <person name="Worley K."/>
            <person name="Schaap P."/>
        </authorList>
    </citation>
    <scope>NUCLEOTIDE SEQUENCE</scope>
    <source>
        <strain evidence="4">QSvi11</strain>
    </source>
</reference>
<dbReference type="InterPro" id="IPR050680">
    <property type="entry name" value="YpeA/RimI_acetyltransf"/>
</dbReference>
<dbReference type="OrthoDB" id="410198at2759"/>
<dbReference type="Pfam" id="PF13673">
    <property type="entry name" value="Acetyltransf_10"/>
    <property type="match status" value="2"/>
</dbReference>
<evidence type="ECO:0000313" key="4">
    <source>
        <dbReference type="EMBL" id="KAF2069708.1"/>
    </source>
</evidence>